<dbReference type="PANTHER" id="PTHR34216:SF7">
    <property type="entry name" value="POLY-BETA-1,6-N-ACETYL-D-GLUCOSAMINE N-DEACETYLASE"/>
    <property type="match status" value="1"/>
</dbReference>
<dbReference type="AlphaFoldDB" id="A0A317JP67"/>
<dbReference type="CDD" id="cd10918">
    <property type="entry name" value="CE4_NodB_like_5s_6s"/>
    <property type="match status" value="1"/>
</dbReference>
<evidence type="ECO:0000256" key="1">
    <source>
        <dbReference type="ARBA" id="ARBA00022729"/>
    </source>
</evidence>
<dbReference type="PANTHER" id="PTHR34216">
    <property type="match status" value="1"/>
</dbReference>
<reference evidence="4 5" key="1">
    <citation type="submission" date="2018-02" db="EMBL/GenBank/DDBJ databases">
        <title>Genomic Reconstructions from Amazon Rainforest and Pasture Soil Reveal Novel Insights into the Physiology of Candidate Phyla in Tropical Sites.</title>
        <authorList>
            <person name="Kroeger M.E."/>
            <person name="Delmont T."/>
            <person name="Eren A.M."/>
            <person name="Guo J."/>
            <person name="Meyer K.M."/>
            <person name="Khan K."/>
            <person name="Rodrigues J.L.M."/>
            <person name="Bohannan B.J.M."/>
            <person name="Tringe S."/>
            <person name="Borges C.D."/>
            <person name="Tiedje J."/>
            <person name="Tsai S.M."/>
            <person name="Nusslein K."/>
        </authorList>
    </citation>
    <scope>NUCLEOTIDE SEQUENCE [LARGE SCALE GENOMIC DNA]</scope>
    <source>
        <strain evidence="4">Amazon FNV 2010 28 9</strain>
    </source>
</reference>
<keyword evidence="2" id="KW-0812">Transmembrane</keyword>
<evidence type="ECO:0000259" key="3">
    <source>
        <dbReference type="PROSITE" id="PS51677"/>
    </source>
</evidence>
<feature type="transmembrane region" description="Helical" evidence="2">
    <location>
        <begin position="12"/>
        <end position="33"/>
    </location>
</feature>
<feature type="domain" description="NodB homology" evidence="3">
    <location>
        <begin position="147"/>
        <end position="300"/>
    </location>
</feature>
<evidence type="ECO:0000313" key="4">
    <source>
        <dbReference type="EMBL" id="PWU23694.1"/>
    </source>
</evidence>
<keyword evidence="2" id="KW-1133">Transmembrane helix</keyword>
<keyword evidence="1" id="KW-0732">Signal</keyword>
<organism evidence="4 5">
    <name type="scientific">Candidatus Cerribacteria bacterium 'Amazon FNV 2010 28 9'</name>
    <dbReference type="NCBI Taxonomy" id="2081795"/>
    <lineage>
        <taxon>Bacteria</taxon>
        <taxon>Candidatus Cerribacteria</taxon>
    </lineage>
</organism>
<evidence type="ECO:0000256" key="2">
    <source>
        <dbReference type="SAM" id="Phobius"/>
    </source>
</evidence>
<proteinExistence type="predicted"/>
<comment type="caution">
    <text evidence="4">The sequence shown here is derived from an EMBL/GenBank/DDBJ whole genome shotgun (WGS) entry which is preliminary data.</text>
</comment>
<dbReference type="SUPFAM" id="SSF88713">
    <property type="entry name" value="Glycoside hydrolase/deacetylase"/>
    <property type="match status" value="1"/>
</dbReference>
<dbReference type="Proteomes" id="UP000246104">
    <property type="component" value="Unassembled WGS sequence"/>
</dbReference>
<dbReference type="PROSITE" id="PS51677">
    <property type="entry name" value="NODB"/>
    <property type="match status" value="1"/>
</dbReference>
<sequence>MKKSLLKKFTITHLFLILGGGLFIALLFIFLVVNHPTQSSIKSTSSTVTSQLSTTISTPLPTPTPKPTPLSFADMSKLYGPCVQLPTLMYHHIQDLGIAKTEGHASLTVDTKYFARDMQYLSDHGYSVLPMTSLISFFDNGTPIPKKSVMITIDDGYDDFGTDAAPILAQYHFPATLFVPTGLVENPGYLHWSTITSIAASQPILMANHTWSHHNMEASLSVIQHEVTTAETQLEQHGLDNPKVFAYPYGLTSPTAINFLNGQGFKLAFTTVYGNILCKQQRLTLPRVRIGNAPLSSYGL</sequence>
<dbReference type="InterPro" id="IPR011330">
    <property type="entry name" value="Glyco_hydro/deAcase_b/a-brl"/>
</dbReference>
<dbReference type="GO" id="GO:0005975">
    <property type="term" value="P:carbohydrate metabolic process"/>
    <property type="evidence" value="ECO:0007669"/>
    <property type="project" value="InterPro"/>
</dbReference>
<dbReference type="Pfam" id="PF01522">
    <property type="entry name" value="Polysacc_deac_1"/>
    <property type="match status" value="1"/>
</dbReference>
<gene>
    <name evidence="4" type="ORF">C5B42_02175</name>
</gene>
<dbReference type="InterPro" id="IPR051398">
    <property type="entry name" value="Polysacch_Deacetylase"/>
</dbReference>
<dbReference type="InterPro" id="IPR002509">
    <property type="entry name" value="NODB_dom"/>
</dbReference>
<dbReference type="Gene3D" id="3.20.20.370">
    <property type="entry name" value="Glycoside hydrolase/deacetylase"/>
    <property type="match status" value="1"/>
</dbReference>
<protein>
    <recommendedName>
        <fullName evidence="3">NodB homology domain-containing protein</fullName>
    </recommendedName>
</protein>
<name>A0A317JP67_9BACT</name>
<dbReference type="GO" id="GO:0016810">
    <property type="term" value="F:hydrolase activity, acting on carbon-nitrogen (but not peptide) bonds"/>
    <property type="evidence" value="ECO:0007669"/>
    <property type="project" value="InterPro"/>
</dbReference>
<accession>A0A317JP67</accession>
<evidence type="ECO:0000313" key="5">
    <source>
        <dbReference type="Proteomes" id="UP000246104"/>
    </source>
</evidence>
<dbReference type="EMBL" id="PSRQ01000025">
    <property type="protein sequence ID" value="PWU23694.1"/>
    <property type="molecule type" value="Genomic_DNA"/>
</dbReference>
<keyword evidence="2" id="KW-0472">Membrane</keyword>